<reference evidence="4" key="1">
    <citation type="submission" date="2017-02" db="UniProtKB">
        <authorList>
            <consortium name="WormBaseParasite"/>
        </authorList>
    </citation>
    <scope>IDENTIFICATION</scope>
</reference>
<dbReference type="Proteomes" id="UP000276776">
    <property type="component" value="Unassembled WGS sequence"/>
</dbReference>
<accession>A0A0N5CM90</accession>
<dbReference type="WBParaSite" id="TCLT_0000126301-mRNA-1">
    <property type="protein sequence ID" value="TCLT_0000126301-mRNA-1"/>
    <property type="gene ID" value="TCLT_0000126301"/>
</dbReference>
<reference evidence="2 3" key="2">
    <citation type="submission" date="2018-11" db="EMBL/GenBank/DDBJ databases">
        <authorList>
            <consortium name="Pathogen Informatics"/>
        </authorList>
    </citation>
    <scope>NUCLEOTIDE SEQUENCE [LARGE SCALE GENOMIC DNA]</scope>
</reference>
<gene>
    <name evidence="2" type="ORF">TCLT_LOCUS1264</name>
</gene>
<sequence>MRMSAGKCGKERLVQVKGAGNDSEVLQECCAVAVVLRLTVADDGSSSRLTAHRRNGKKGSADGHSITSVSQILRTT</sequence>
<dbReference type="AlphaFoldDB" id="A0A0N5CM90"/>
<name>A0A0N5CM90_THECL</name>
<evidence type="ECO:0000313" key="2">
    <source>
        <dbReference type="EMBL" id="VDM96612.1"/>
    </source>
</evidence>
<evidence type="ECO:0000256" key="1">
    <source>
        <dbReference type="SAM" id="MobiDB-lite"/>
    </source>
</evidence>
<evidence type="ECO:0000313" key="4">
    <source>
        <dbReference type="WBParaSite" id="TCLT_0000126301-mRNA-1"/>
    </source>
</evidence>
<keyword evidence="3" id="KW-1185">Reference proteome</keyword>
<feature type="compositionally biased region" description="Polar residues" evidence="1">
    <location>
        <begin position="65"/>
        <end position="76"/>
    </location>
</feature>
<organism evidence="4">
    <name type="scientific">Thelazia callipaeda</name>
    <name type="common">Oriental eyeworm</name>
    <name type="synonym">Parasitic nematode</name>
    <dbReference type="NCBI Taxonomy" id="103827"/>
    <lineage>
        <taxon>Eukaryota</taxon>
        <taxon>Metazoa</taxon>
        <taxon>Ecdysozoa</taxon>
        <taxon>Nematoda</taxon>
        <taxon>Chromadorea</taxon>
        <taxon>Rhabditida</taxon>
        <taxon>Spirurina</taxon>
        <taxon>Spiruromorpha</taxon>
        <taxon>Thelazioidea</taxon>
        <taxon>Thelaziidae</taxon>
        <taxon>Thelazia</taxon>
    </lineage>
</organism>
<protein>
    <submittedName>
        <fullName evidence="2 4">Uncharacterized protein</fullName>
    </submittedName>
</protein>
<dbReference type="EMBL" id="UYYF01000149">
    <property type="protein sequence ID" value="VDM96612.1"/>
    <property type="molecule type" value="Genomic_DNA"/>
</dbReference>
<evidence type="ECO:0000313" key="3">
    <source>
        <dbReference type="Proteomes" id="UP000276776"/>
    </source>
</evidence>
<feature type="region of interest" description="Disordered" evidence="1">
    <location>
        <begin position="44"/>
        <end position="76"/>
    </location>
</feature>
<proteinExistence type="predicted"/>